<evidence type="ECO:0000313" key="8">
    <source>
        <dbReference type="Proteomes" id="UP000255508"/>
    </source>
</evidence>
<dbReference type="Proteomes" id="UP000255508">
    <property type="component" value="Unassembled WGS sequence"/>
</dbReference>
<dbReference type="Pfam" id="PF00425">
    <property type="entry name" value="Chorismate_bind"/>
    <property type="match status" value="1"/>
</dbReference>
<organism evidence="7 8">
    <name type="scientific">endosymbiont of Lamellibrachia luymesi</name>
    <dbReference type="NCBI Taxonomy" id="2200907"/>
    <lineage>
        <taxon>Bacteria</taxon>
        <taxon>Pseudomonadati</taxon>
        <taxon>Pseudomonadota</taxon>
        <taxon>Gammaproteobacteria</taxon>
        <taxon>sulfur-oxidizing symbionts</taxon>
    </lineage>
</organism>
<reference evidence="7 8" key="1">
    <citation type="journal article" date="2018" name="ISME J.">
        <title>Endosymbiont genomes yield clues of tubeworm success.</title>
        <authorList>
            <person name="Li Y."/>
            <person name="Liles M.R."/>
            <person name="Halanych K.M."/>
        </authorList>
    </citation>
    <scope>NUCLEOTIDE SEQUENCE [LARGE SCALE GENOMIC DNA]</scope>
    <source>
        <strain evidence="7">A1422</strain>
    </source>
</reference>
<dbReference type="InterPro" id="IPR004561">
    <property type="entry name" value="IsoChor_synthase"/>
</dbReference>
<accession>A0A370DNM6</accession>
<protein>
    <recommendedName>
        <fullName evidence="3">isochorismate synthase</fullName>
        <ecNumber evidence="3">5.4.4.2</ecNumber>
    </recommendedName>
    <alternativeName>
        <fullName evidence="5">Isochorismate mutase</fullName>
    </alternativeName>
</protein>
<sequence>MPGQHEISFPISESGNIKSMFDRQALIERVQKKLKKVLQDHAATSDQVVTLTLPLPEVHLHNLSAMADDNWFFWAKPEQDEYVIGIGDALTVTTSGDNRLKRLATAFKQLQSRWIRLDPDQTTCHPITFIGFAFAPDDPMDAAWKGMPNTGLFLPQLLLQQRDNSCVLSCSWDCNVDNDKGIIMEQLIGRLDELITTLSHKPGPSGQRTTLTRIESTPTPDKWLRLVGQLQSGITRGELEKTVLARHIRVQAQHTLSPVRLSATLNCLYPRSLHFATRFNGVTLTAATPERLLSCRGSEIICDAVGGTTQRSAEENKDLALGQALLSDPKTAHEHRVVVDTIKQALEPLCTHLRHPQKPQLMPLRNLQHLWTEIRGEMNPGVSLLDVAAKLHPTGAVNGAPSDKAFTWLRRNEPFNRGWYTGAAGWLSASGDGELAVLLRCALLDGDCAELYAGAGITAGSDSTAEFKETELKFFAMLEALENA</sequence>
<dbReference type="EC" id="5.4.4.2" evidence="3"/>
<comment type="caution">
    <text evidence="7">The sequence shown here is derived from an EMBL/GenBank/DDBJ whole genome shotgun (WGS) entry which is preliminary data.</text>
</comment>
<name>A0A370DNM6_9GAMM</name>
<dbReference type="PANTHER" id="PTHR42839:SF2">
    <property type="entry name" value="ISOCHORISMATE SYNTHASE ENTC"/>
    <property type="match status" value="1"/>
</dbReference>
<proteinExistence type="inferred from homology"/>
<gene>
    <name evidence="7" type="ORF">DIZ79_15975</name>
</gene>
<dbReference type="PANTHER" id="PTHR42839">
    <property type="entry name" value="ISOCHORISMATE SYNTHASE ENTC"/>
    <property type="match status" value="1"/>
</dbReference>
<dbReference type="Gene3D" id="3.60.120.10">
    <property type="entry name" value="Anthranilate synthase"/>
    <property type="match status" value="1"/>
</dbReference>
<dbReference type="SUPFAM" id="SSF56322">
    <property type="entry name" value="ADC synthase"/>
    <property type="match status" value="1"/>
</dbReference>
<comment type="catalytic activity">
    <reaction evidence="1">
        <text>chorismate = isochorismate</text>
        <dbReference type="Rhea" id="RHEA:18985"/>
        <dbReference type="ChEBI" id="CHEBI:29748"/>
        <dbReference type="ChEBI" id="CHEBI:29780"/>
        <dbReference type="EC" id="5.4.4.2"/>
    </reaction>
</comment>
<dbReference type="InterPro" id="IPR005801">
    <property type="entry name" value="ADC_synthase"/>
</dbReference>
<evidence type="ECO:0000259" key="6">
    <source>
        <dbReference type="Pfam" id="PF00425"/>
    </source>
</evidence>
<evidence type="ECO:0000256" key="4">
    <source>
        <dbReference type="ARBA" id="ARBA00023235"/>
    </source>
</evidence>
<dbReference type="EMBL" id="QFXD01000285">
    <property type="protein sequence ID" value="RDH86508.1"/>
    <property type="molecule type" value="Genomic_DNA"/>
</dbReference>
<evidence type="ECO:0000256" key="1">
    <source>
        <dbReference type="ARBA" id="ARBA00000799"/>
    </source>
</evidence>
<evidence type="ECO:0000313" key="7">
    <source>
        <dbReference type="EMBL" id="RDH86508.1"/>
    </source>
</evidence>
<keyword evidence="4" id="KW-0413">Isomerase</keyword>
<dbReference type="InterPro" id="IPR015890">
    <property type="entry name" value="Chorismate_C"/>
</dbReference>
<comment type="similarity">
    <text evidence="2">Belongs to the isochorismate synthase family.</text>
</comment>
<dbReference type="NCBIfam" id="TIGR00543">
    <property type="entry name" value="isochor_syn"/>
    <property type="match status" value="1"/>
</dbReference>
<dbReference type="AlphaFoldDB" id="A0A370DNM6"/>
<evidence type="ECO:0000256" key="5">
    <source>
        <dbReference type="ARBA" id="ARBA00041564"/>
    </source>
</evidence>
<feature type="domain" description="Chorismate-utilising enzyme C-terminal" evidence="6">
    <location>
        <begin position="221"/>
        <end position="473"/>
    </location>
</feature>
<evidence type="ECO:0000256" key="2">
    <source>
        <dbReference type="ARBA" id="ARBA00005297"/>
    </source>
</evidence>
<evidence type="ECO:0000256" key="3">
    <source>
        <dbReference type="ARBA" id="ARBA00012824"/>
    </source>
</evidence>
<dbReference type="GO" id="GO:0008909">
    <property type="term" value="F:isochorismate synthase activity"/>
    <property type="evidence" value="ECO:0007669"/>
    <property type="project" value="UniProtKB-EC"/>
</dbReference>